<feature type="domain" description="Asparagine synthetase" evidence="1">
    <location>
        <begin position="18"/>
        <end position="228"/>
    </location>
</feature>
<accession>A0A644Y4G9</accession>
<dbReference type="CDD" id="cd01991">
    <property type="entry name" value="Asn_synthase_B_C"/>
    <property type="match status" value="1"/>
</dbReference>
<dbReference type="PANTHER" id="PTHR43284:SF1">
    <property type="entry name" value="ASPARAGINE SYNTHETASE"/>
    <property type="match status" value="1"/>
</dbReference>
<sequence>MMAFTAAAAVPGGFGRGSRFSDKMRQARRMGRVASMRPGERYLFLASFHAGREVSHLLHLSKHYSMDRVRRRLDLQHPDDMNSVLRNDVKLVLAGDMLRKVDLMSMAASLEVRSPFLDYRLIDFAFSLPSNWKFDSSRPKKILTDSFQDILPASVIHRPKHGFEVPVGKWMNGVLLDNIRNEWFNEKFVQQQGIFDPYKMRRMMNSVQRGQGLRDQSLLWTIIVFQNWWKKYM</sequence>
<organism evidence="2">
    <name type="scientific">bioreactor metagenome</name>
    <dbReference type="NCBI Taxonomy" id="1076179"/>
    <lineage>
        <taxon>unclassified sequences</taxon>
        <taxon>metagenomes</taxon>
        <taxon>ecological metagenomes</taxon>
    </lineage>
</organism>
<dbReference type="Gene3D" id="3.40.50.620">
    <property type="entry name" value="HUPs"/>
    <property type="match status" value="1"/>
</dbReference>
<protein>
    <recommendedName>
        <fullName evidence="1">Asparagine synthetase domain-containing protein</fullName>
    </recommendedName>
</protein>
<dbReference type="EMBL" id="VSSQ01004031">
    <property type="protein sequence ID" value="MPM23436.1"/>
    <property type="molecule type" value="Genomic_DNA"/>
</dbReference>
<dbReference type="GO" id="GO:0005829">
    <property type="term" value="C:cytosol"/>
    <property type="evidence" value="ECO:0007669"/>
    <property type="project" value="TreeGrafter"/>
</dbReference>
<dbReference type="GO" id="GO:0006529">
    <property type="term" value="P:asparagine biosynthetic process"/>
    <property type="evidence" value="ECO:0007669"/>
    <property type="project" value="InterPro"/>
</dbReference>
<reference evidence="2" key="1">
    <citation type="submission" date="2019-08" db="EMBL/GenBank/DDBJ databases">
        <authorList>
            <person name="Kucharzyk K."/>
            <person name="Murdoch R.W."/>
            <person name="Higgins S."/>
            <person name="Loffler F."/>
        </authorList>
    </citation>
    <scope>NUCLEOTIDE SEQUENCE</scope>
</reference>
<dbReference type="InterPro" id="IPR014729">
    <property type="entry name" value="Rossmann-like_a/b/a_fold"/>
</dbReference>
<name>A0A644Y4G9_9ZZZZ</name>
<gene>
    <name evidence="2" type="ORF">SDC9_69909</name>
</gene>
<dbReference type="InterPro" id="IPR051786">
    <property type="entry name" value="ASN_synthetase/amidase"/>
</dbReference>
<dbReference type="InterPro" id="IPR001962">
    <property type="entry name" value="Asn_synthase"/>
</dbReference>
<dbReference type="Pfam" id="PF00733">
    <property type="entry name" value="Asn_synthase"/>
    <property type="match status" value="1"/>
</dbReference>
<comment type="caution">
    <text evidence="2">The sequence shown here is derived from an EMBL/GenBank/DDBJ whole genome shotgun (WGS) entry which is preliminary data.</text>
</comment>
<dbReference type="PANTHER" id="PTHR43284">
    <property type="entry name" value="ASPARAGINE SYNTHETASE (GLUTAMINE-HYDROLYZING)"/>
    <property type="match status" value="1"/>
</dbReference>
<proteinExistence type="predicted"/>
<evidence type="ECO:0000259" key="1">
    <source>
        <dbReference type="Pfam" id="PF00733"/>
    </source>
</evidence>
<dbReference type="AlphaFoldDB" id="A0A644Y4G9"/>
<evidence type="ECO:0000313" key="2">
    <source>
        <dbReference type="EMBL" id="MPM23436.1"/>
    </source>
</evidence>
<dbReference type="GO" id="GO:0004066">
    <property type="term" value="F:asparagine synthase (glutamine-hydrolyzing) activity"/>
    <property type="evidence" value="ECO:0007669"/>
    <property type="project" value="InterPro"/>
</dbReference>
<dbReference type="SUPFAM" id="SSF52402">
    <property type="entry name" value="Adenine nucleotide alpha hydrolases-like"/>
    <property type="match status" value="1"/>
</dbReference>